<dbReference type="Proteomes" id="UP000436468">
    <property type="component" value="Unassembled WGS sequence"/>
</dbReference>
<dbReference type="EMBL" id="WQNF01000036">
    <property type="protein sequence ID" value="MVT69985.1"/>
    <property type="molecule type" value="Genomic_DNA"/>
</dbReference>
<comment type="caution">
    <text evidence="1">The sequence shown here is derived from an EMBL/GenBank/DDBJ whole genome shotgun (WGS) entry which is preliminary data.</text>
</comment>
<protein>
    <recommendedName>
        <fullName evidence="3">Tail fiber protein</fullName>
    </recommendedName>
</protein>
<evidence type="ECO:0000313" key="2">
    <source>
        <dbReference type="Proteomes" id="UP000436468"/>
    </source>
</evidence>
<keyword evidence="2" id="KW-1185">Reference proteome</keyword>
<sequence>MPIDVLDANGQPQTIATVADLIAIVGQVNASPDANTVQDRLKTLAAKLDTIHGDLATTLAGYVDGLETLVGTTNSNGSTTNTKLTSILAALSPVATASGMTDSRIMSAATTNATLLKNSAGNVYEIDVFNNAAYAVYLKLYNKASAPTVGTDTPKRTITIPAGGGYSRKFDTGYDFATGISYAITKAVADGDTTAVAANDLVGGIRWL</sequence>
<evidence type="ECO:0000313" key="1">
    <source>
        <dbReference type="EMBL" id="MVT69985.1"/>
    </source>
</evidence>
<dbReference type="RefSeq" id="WP_157348090.1">
    <property type="nucleotide sequence ID" value="NZ_WQNF01000036.1"/>
</dbReference>
<accession>A0A844SX83</accession>
<name>A0A844SX83_9BRAD</name>
<proteinExistence type="predicted"/>
<organism evidence="1 2">
    <name type="scientific">Bradyrhizobium pachyrhizi</name>
    <dbReference type="NCBI Taxonomy" id="280333"/>
    <lineage>
        <taxon>Bacteria</taxon>
        <taxon>Pseudomonadati</taxon>
        <taxon>Pseudomonadota</taxon>
        <taxon>Alphaproteobacteria</taxon>
        <taxon>Hyphomicrobiales</taxon>
        <taxon>Nitrobacteraceae</taxon>
        <taxon>Bradyrhizobium</taxon>
    </lineage>
</organism>
<reference evidence="1 2" key="1">
    <citation type="submission" date="2019-12" db="EMBL/GenBank/DDBJ databases">
        <title>Draft genome sequences Bradyrhizobium cajani AMBPC1010, Bradyrhizobium pachyrhizi AMBPC1040 and Bradyrhizobium yuanmingense ALSPC3051, three plant growth promoting strains isolated from nodules of Cajanus cajan L. in Dominican Republic.</title>
        <authorList>
            <person name="Flores-Felix J.D."/>
            <person name="Araujo J."/>
            <person name="Diaz-Alcantara C."/>
            <person name="Gonzalez-Andres F."/>
            <person name="Velazquez E."/>
        </authorList>
    </citation>
    <scope>NUCLEOTIDE SEQUENCE [LARGE SCALE GENOMIC DNA]</scope>
    <source>
        <strain evidence="1 2">1040</strain>
    </source>
</reference>
<evidence type="ECO:0008006" key="3">
    <source>
        <dbReference type="Google" id="ProtNLM"/>
    </source>
</evidence>
<gene>
    <name evidence="1" type="ORF">GPL21_33415</name>
</gene>
<dbReference type="AlphaFoldDB" id="A0A844SX83"/>